<reference evidence="1 2" key="1">
    <citation type="submission" date="2016-09" db="EMBL/GenBank/DDBJ databases">
        <authorList>
            <person name="Capua I."/>
            <person name="De Benedictis P."/>
            <person name="Joannis T."/>
            <person name="Lombin L.H."/>
            <person name="Cattoli G."/>
        </authorList>
    </citation>
    <scope>NUCLEOTIDE SEQUENCE [LARGE SCALE GENOMIC DNA]</scope>
    <source>
        <strain evidence="1 2">LMG 25899</strain>
    </source>
</reference>
<proteinExistence type="predicted"/>
<gene>
    <name evidence="1" type="ORF">BCR26_03730</name>
</gene>
<organism evidence="1 2">
    <name type="scientific">Enterococcus rivorum</name>
    <dbReference type="NCBI Taxonomy" id="762845"/>
    <lineage>
        <taxon>Bacteria</taxon>
        <taxon>Bacillati</taxon>
        <taxon>Bacillota</taxon>
        <taxon>Bacilli</taxon>
        <taxon>Lactobacillales</taxon>
        <taxon>Enterococcaceae</taxon>
        <taxon>Enterococcus</taxon>
    </lineage>
</organism>
<protein>
    <submittedName>
        <fullName evidence="1">Uncharacterized protein</fullName>
    </submittedName>
</protein>
<dbReference type="STRING" id="762845.BCR26_03730"/>
<comment type="caution">
    <text evidence="1">The sequence shown here is derived from an EMBL/GenBank/DDBJ whole genome shotgun (WGS) entry which is preliminary data.</text>
</comment>
<keyword evidence="2" id="KW-1185">Reference proteome</keyword>
<dbReference type="OrthoDB" id="2146345at2"/>
<evidence type="ECO:0000313" key="2">
    <source>
        <dbReference type="Proteomes" id="UP000095256"/>
    </source>
</evidence>
<dbReference type="RefSeq" id="WP_069699253.1">
    <property type="nucleotide sequence ID" value="NZ_JAGGMA010000007.1"/>
</dbReference>
<accession>A0A1E5KVM1</accession>
<name>A0A1E5KVM1_9ENTE</name>
<dbReference type="AlphaFoldDB" id="A0A1E5KVM1"/>
<dbReference type="Proteomes" id="UP000095256">
    <property type="component" value="Unassembled WGS sequence"/>
</dbReference>
<dbReference type="EMBL" id="MIEK01000034">
    <property type="protein sequence ID" value="OEH81932.1"/>
    <property type="molecule type" value="Genomic_DNA"/>
</dbReference>
<evidence type="ECO:0000313" key="1">
    <source>
        <dbReference type="EMBL" id="OEH81932.1"/>
    </source>
</evidence>
<sequence length="63" mass="7471">MIENPYTEKLRELKEGKIKEIIVEAKDFPAFREVWKDLPDRMDIVGEAGLNGRIVYRYVKTEE</sequence>